<evidence type="ECO:0000256" key="5">
    <source>
        <dbReference type="SAM" id="MobiDB-lite"/>
    </source>
</evidence>
<keyword evidence="3" id="KW-0539">Nucleus</keyword>
<reference evidence="8" key="1">
    <citation type="submission" date="2025-05" db="UniProtKB">
        <authorList>
            <consortium name="RefSeq"/>
        </authorList>
    </citation>
    <scope>NUCLEOTIDE SEQUENCE [LARGE SCALE GENOMIC DNA]</scope>
</reference>
<feature type="region of interest" description="Disordered" evidence="5">
    <location>
        <begin position="144"/>
        <end position="165"/>
    </location>
</feature>
<evidence type="ECO:0000256" key="3">
    <source>
        <dbReference type="ARBA" id="ARBA00023242"/>
    </source>
</evidence>
<dbReference type="InterPro" id="IPR001487">
    <property type="entry name" value="Bromodomain"/>
</dbReference>
<dbReference type="CDD" id="cd04369">
    <property type="entry name" value="Bromodomain"/>
    <property type="match status" value="1"/>
</dbReference>
<protein>
    <submittedName>
        <fullName evidence="9">BRCA2-interacting transcriptional repressor EMSY isoform X2</fullName>
    </submittedName>
</protein>
<evidence type="ECO:0000313" key="9">
    <source>
        <dbReference type="RefSeq" id="XP_065645002.1"/>
    </source>
</evidence>
<dbReference type="PRINTS" id="PR00503">
    <property type="entry name" value="BROMODOMAIN"/>
</dbReference>
<dbReference type="Gene3D" id="1.10.1240.40">
    <property type="entry name" value="ENT domain"/>
    <property type="match status" value="1"/>
</dbReference>
<dbReference type="GeneID" id="100201974"/>
<reference evidence="9" key="2">
    <citation type="submission" date="2025-08" db="UniProtKB">
        <authorList>
            <consortium name="RefSeq"/>
        </authorList>
    </citation>
    <scope>IDENTIFICATION</scope>
</reference>
<dbReference type="SUPFAM" id="SSF158639">
    <property type="entry name" value="ENT-like"/>
    <property type="match status" value="1"/>
</dbReference>
<dbReference type="InterPro" id="IPR036427">
    <property type="entry name" value="Bromodomain-like_sf"/>
</dbReference>
<dbReference type="Gene3D" id="1.20.920.10">
    <property type="entry name" value="Bromodomain-like"/>
    <property type="match status" value="1"/>
</dbReference>
<dbReference type="SMART" id="SM01191">
    <property type="entry name" value="ENT"/>
    <property type="match status" value="1"/>
</dbReference>
<dbReference type="SUPFAM" id="SSF47370">
    <property type="entry name" value="Bromodomain"/>
    <property type="match status" value="1"/>
</dbReference>
<dbReference type="RefSeq" id="XP_065645002.1">
    <property type="nucleotide sequence ID" value="XM_065788930.1"/>
</dbReference>
<dbReference type="InterPro" id="IPR005491">
    <property type="entry name" value="ENT_dom"/>
</dbReference>
<organism evidence="8 9">
    <name type="scientific">Hydra vulgaris</name>
    <name type="common">Hydra</name>
    <name type="synonym">Hydra attenuata</name>
    <dbReference type="NCBI Taxonomy" id="6087"/>
    <lineage>
        <taxon>Eukaryota</taxon>
        <taxon>Metazoa</taxon>
        <taxon>Cnidaria</taxon>
        <taxon>Hydrozoa</taxon>
        <taxon>Hydroidolina</taxon>
        <taxon>Anthoathecata</taxon>
        <taxon>Aplanulata</taxon>
        <taxon>Hydridae</taxon>
        <taxon>Hydra</taxon>
    </lineage>
</organism>
<dbReference type="Pfam" id="PF03735">
    <property type="entry name" value="ENT"/>
    <property type="match status" value="1"/>
</dbReference>
<comment type="subcellular location">
    <subcellularLocation>
        <location evidence="1">Nucleus</location>
    </subcellularLocation>
</comment>
<sequence length="1093" mass="119571">MDSMSTELQEELTREEAKRILRRLELDAYSAVVTAFRAQGDVNRSKKCVLTDLANHLSISTERHRAEVRRVVNDERLNAVAECMQGSGTSTEWMYEGRRLISLMPRLVPQTIFTAKATVAANQATEENLKLPLKTEIELHPLVSKPKGLTPKGTQATDQKVSPATADDLEKKRKNLLNVKTPPLMLNKSITSSLKPSNQSTSVSMKSIIKNKSVMPSPFILSNTITSTSISPVKQSPTQHKESPIKIQTSATLSPVSTVVSFSTSTNLETSINLQPCNLTSVKMVTTTETINNNHITSLSSSSYLTNCFPQKIKFKTPLSKFKLKPAKYKPMTTMQRVAPSISQLNETNALGSLSQLSTSLSPSMSVKVVQLAKTNSSPILSSVNRSAMSENKNPIQSAVTFNSIATSLSQQMKAVSASQLPSSVMSALPKGALPSKSMPLTTGFKMIAVTTVVQGTTQVKTVYIATPIMSLSKSLTPTTAASITTNISTQCLKRIPSSAASNIQSVVACSTNPSTITYHGKSTQISSITPNNITSPTSFLGKTLQVSPKGLGSLKTTLVGHAQSLKLFTAVSKSNRAQFSNVNLTKSTTLLPGTNLGNNLVSSVSLQHNQLRNIQLKSPEVKKFLSPTNHLDIATIDSMKVLHKLYSSDNSVNKLCSPDIETEQITASASADTDDMAFLNAGEKFLEQLSAKMTNTSPGISKNGFLFTSSNDQFDSNSKDGLTNENKNVSVVISKITNIIENSMTSISNTLVNNTSQFSNMFSGSYCDSVNSQKAINAESSVGFKSHINKSMDLCISEVPVTCLDKIDFHNSYSNGISVTDFNQRANSSLHMSVLESPIKQSTVFTNSLHNNLISINSLNFPKTSSKEIHSTQTVPLSNSFDIGSTFKKLACSEKDSIVLPHLSQLLPNLPIMATSKVLSYNNKEPEIKKRKMPSQESSDLSSLVPARTQASWIRGAANIFIISLLQRVSRFRGPAKQKGEMNAASWFTKPVDPNEAPGYYRVIKTPMDFGKIKRKLEDGEYSNYTMFYEDMMLIKSNCYAYNPADHAARKDCDDVFFFFEAEFKKLLERWEKYHVSPYKKMKISTEVGDNG</sequence>
<keyword evidence="8" id="KW-1185">Reference proteome</keyword>
<dbReference type="PROSITE" id="PS51138">
    <property type="entry name" value="ENT"/>
    <property type="match status" value="1"/>
</dbReference>
<dbReference type="InterPro" id="IPR036142">
    <property type="entry name" value="ENT_dom-like_sf"/>
</dbReference>
<feature type="domain" description="ENT" evidence="7">
    <location>
        <begin position="17"/>
        <end position="101"/>
    </location>
</feature>
<evidence type="ECO:0000256" key="2">
    <source>
        <dbReference type="ARBA" id="ARBA00023117"/>
    </source>
</evidence>
<proteinExistence type="predicted"/>
<feature type="compositionally biased region" description="Polar residues" evidence="5">
    <location>
        <begin position="152"/>
        <end position="162"/>
    </location>
</feature>
<dbReference type="PANTHER" id="PTHR16500:SF3">
    <property type="entry name" value="BRCA2-INTERACTING TRANSCRIPTIONAL REPRESSOR EMSY"/>
    <property type="match status" value="1"/>
</dbReference>
<evidence type="ECO:0000256" key="4">
    <source>
        <dbReference type="PROSITE-ProRule" id="PRU00035"/>
    </source>
</evidence>
<dbReference type="Pfam" id="PF00439">
    <property type="entry name" value="Bromodomain"/>
    <property type="match status" value="1"/>
</dbReference>
<evidence type="ECO:0000259" key="6">
    <source>
        <dbReference type="PROSITE" id="PS50014"/>
    </source>
</evidence>
<dbReference type="PANTHER" id="PTHR16500">
    <property type="entry name" value="BRCA2-INTERACTING TRANSCRIPTIONAL REPRESSOR EMSY"/>
    <property type="match status" value="1"/>
</dbReference>
<dbReference type="Proteomes" id="UP001652625">
    <property type="component" value="Chromosome 01"/>
</dbReference>
<keyword evidence="2 4" id="KW-0103">Bromodomain</keyword>
<dbReference type="PROSITE" id="PS50014">
    <property type="entry name" value="BROMODOMAIN_2"/>
    <property type="match status" value="1"/>
</dbReference>
<feature type="domain" description="Bromo" evidence="6">
    <location>
        <begin position="981"/>
        <end position="1051"/>
    </location>
</feature>
<dbReference type="InterPro" id="IPR033482">
    <property type="entry name" value="EMSY"/>
</dbReference>
<dbReference type="SMART" id="SM00297">
    <property type="entry name" value="BROMO"/>
    <property type="match status" value="1"/>
</dbReference>
<evidence type="ECO:0000256" key="1">
    <source>
        <dbReference type="ARBA" id="ARBA00004123"/>
    </source>
</evidence>
<evidence type="ECO:0000313" key="8">
    <source>
        <dbReference type="Proteomes" id="UP001652625"/>
    </source>
</evidence>
<name>A0ABM4B818_HYDVU</name>
<gene>
    <name evidence="9" type="primary">LOC100201974</name>
</gene>
<evidence type="ECO:0000259" key="7">
    <source>
        <dbReference type="PROSITE" id="PS51138"/>
    </source>
</evidence>
<accession>A0ABM4B818</accession>